<comment type="caution">
    <text evidence="3">The sequence shown here is derived from an EMBL/GenBank/DDBJ whole genome shotgun (WGS) entry which is preliminary data.</text>
</comment>
<evidence type="ECO:0000256" key="1">
    <source>
        <dbReference type="SAM" id="MobiDB-lite"/>
    </source>
</evidence>
<evidence type="ECO:0000313" key="3">
    <source>
        <dbReference type="EMBL" id="OWO98784.1"/>
    </source>
</evidence>
<sequence>MLSKILLIALAASPLVSAHGKVAVMTGDMGGNTTALGIQGGVVPGPGKNKVTEVDTTVFKSKNAMTDGLGKTKAGPNTLAGMDAVMAQSGDVLPQVSPNGGMLSGTLHIVTTDGAGPYTAVMDTTGTGAFSQGTKLQIMQQVPGQRGNIAAPRQRRFVPRMLVKMGLMKRAANVNEDYPIKAAVPANTKCTGTVGGQQNVCLVKMVNPSGAGPFGGVIAFQVAGTGAAAPADAAAAPAAAPADASTDGSATTDASTDPDTKRAVSAKFRA</sequence>
<reference evidence="3 4" key="1">
    <citation type="submission" date="2017-04" db="EMBL/GenBank/DDBJ databases">
        <title>Draft genome sequence of Marssonina coronaria NL1: causal agent of apple blotch.</title>
        <authorList>
            <person name="Cheng Q."/>
        </authorList>
    </citation>
    <scope>NUCLEOTIDE SEQUENCE [LARGE SCALE GENOMIC DNA]</scope>
    <source>
        <strain evidence="3 4">NL1</strain>
    </source>
</reference>
<keyword evidence="4" id="KW-1185">Reference proteome</keyword>
<protein>
    <submittedName>
        <fullName evidence="3">CND1, Gas1-like protein</fullName>
    </submittedName>
</protein>
<dbReference type="Proteomes" id="UP000242519">
    <property type="component" value="Unassembled WGS sequence"/>
</dbReference>
<name>A0A218YV37_9HELO</name>
<dbReference type="Pfam" id="PF11327">
    <property type="entry name" value="Egh16-like"/>
    <property type="match status" value="1"/>
</dbReference>
<feature type="signal peptide" evidence="2">
    <location>
        <begin position="1"/>
        <end position="18"/>
    </location>
</feature>
<evidence type="ECO:0000313" key="4">
    <source>
        <dbReference type="Proteomes" id="UP000242519"/>
    </source>
</evidence>
<dbReference type="PANTHER" id="PTHR34618">
    <property type="entry name" value="SURFACE PROTEIN MAS1, PUTATIVE-RELATED"/>
    <property type="match status" value="1"/>
</dbReference>
<dbReference type="EMBL" id="MZNU01000379">
    <property type="protein sequence ID" value="OWO98784.1"/>
    <property type="molecule type" value="Genomic_DNA"/>
</dbReference>
<dbReference type="AlphaFoldDB" id="A0A218YV37"/>
<proteinExistence type="predicted"/>
<dbReference type="OrthoDB" id="5418436at2759"/>
<evidence type="ECO:0000256" key="2">
    <source>
        <dbReference type="SAM" id="SignalP"/>
    </source>
</evidence>
<keyword evidence="2" id="KW-0732">Signal</keyword>
<gene>
    <name evidence="3" type="ORF">B2J93_4655</name>
</gene>
<feature type="chain" id="PRO_5012194512" evidence="2">
    <location>
        <begin position="19"/>
        <end position="270"/>
    </location>
</feature>
<dbReference type="InterPro" id="IPR021476">
    <property type="entry name" value="Egh16-like"/>
</dbReference>
<dbReference type="InParanoid" id="A0A218YV37"/>
<feature type="region of interest" description="Disordered" evidence="1">
    <location>
        <begin position="231"/>
        <end position="270"/>
    </location>
</feature>
<accession>A0A218YV37</accession>
<organism evidence="3 4">
    <name type="scientific">Diplocarpon coronariae</name>
    <dbReference type="NCBI Taxonomy" id="2795749"/>
    <lineage>
        <taxon>Eukaryota</taxon>
        <taxon>Fungi</taxon>
        <taxon>Dikarya</taxon>
        <taxon>Ascomycota</taxon>
        <taxon>Pezizomycotina</taxon>
        <taxon>Leotiomycetes</taxon>
        <taxon>Helotiales</taxon>
        <taxon>Drepanopezizaceae</taxon>
        <taxon>Diplocarpon</taxon>
    </lineage>
</organism>
<dbReference type="PANTHER" id="PTHR34618:SF4">
    <property type="entry name" value="CAS1"/>
    <property type="match status" value="1"/>
</dbReference>
<feature type="compositionally biased region" description="Low complexity" evidence="1">
    <location>
        <begin position="231"/>
        <end position="257"/>
    </location>
</feature>